<reference evidence="2 3" key="1">
    <citation type="submission" date="2016-10" db="EMBL/GenBank/DDBJ databases">
        <authorList>
            <person name="de Groot N.N."/>
        </authorList>
    </citation>
    <scope>NUCLEOTIDE SEQUENCE [LARGE SCALE GENOMIC DNA]</scope>
    <source>
        <strain evidence="2 3">DSM 21741</strain>
    </source>
</reference>
<evidence type="ECO:0000313" key="3">
    <source>
        <dbReference type="Proteomes" id="UP000199092"/>
    </source>
</evidence>
<protein>
    <submittedName>
        <fullName evidence="2">Phosphotransferase enzyme family protein</fullName>
    </submittedName>
</protein>
<feature type="domain" description="Aminoglycoside phosphotransferase" evidence="1">
    <location>
        <begin position="111"/>
        <end position="182"/>
    </location>
</feature>
<feature type="domain" description="Aminoglycoside phosphotransferase" evidence="1">
    <location>
        <begin position="14"/>
        <end position="109"/>
    </location>
</feature>
<evidence type="ECO:0000259" key="1">
    <source>
        <dbReference type="Pfam" id="PF01636"/>
    </source>
</evidence>
<organism evidence="2 3">
    <name type="scientific">Friedmanniella luteola</name>
    <dbReference type="NCBI Taxonomy" id="546871"/>
    <lineage>
        <taxon>Bacteria</taxon>
        <taxon>Bacillati</taxon>
        <taxon>Actinomycetota</taxon>
        <taxon>Actinomycetes</taxon>
        <taxon>Propionibacteriales</taxon>
        <taxon>Nocardioidaceae</taxon>
        <taxon>Friedmanniella</taxon>
    </lineage>
</organism>
<sequence length="223" mass="24614">MRPAGRDHGVVPPRRLPHGYTNRSWVEDGQVVKEYNAVDGAERLRVEVAALGRSAGVVPVPEVVSVDLGRRRAVLTVMPGRHGQELVDAGFAAPVLAAAGRTLRALHRSLPGLVHGDYGPQNLLFDVTAWEVSAVLDWEFAREGDPVEDLAWAEWIVRTHHPDDVGALPALFAGYGSRPPWPDRQEAMLRRCAELEELCHRRGQAQGAALWDRRQHATRAWSG</sequence>
<keyword evidence="2" id="KW-0808">Transferase</keyword>
<gene>
    <name evidence="2" type="ORF">SAMN04488543_2721</name>
</gene>
<dbReference type="Proteomes" id="UP000199092">
    <property type="component" value="Chromosome I"/>
</dbReference>
<proteinExistence type="predicted"/>
<dbReference type="GO" id="GO:0016740">
    <property type="term" value="F:transferase activity"/>
    <property type="evidence" value="ECO:0007669"/>
    <property type="project" value="UniProtKB-KW"/>
</dbReference>
<dbReference type="AlphaFoldDB" id="A0A1H1WHW9"/>
<dbReference type="InterPro" id="IPR011009">
    <property type="entry name" value="Kinase-like_dom_sf"/>
</dbReference>
<name>A0A1H1WHW9_9ACTN</name>
<evidence type="ECO:0000313" key="2">
    <source>
        <dbReference type="EMBL" id="SDS95769.1"/>
    </source>
</evidence>
<dbReference type="SUPFAM" id="SSF56112">
    <property type="entry name" value="Protein kinase-like (PK-like)"/>
    <property type="match status" value="1"/>
</dbReference>
<keyword evidence="3" id="KW-1185">Reference proteome</keyword>
<dbReference type="InterPro" id="IPR002575">
    <property type="entry name" value="Aminoglycoside_PTrfase"/>
</dbReference>
<accession>A0A1H1WHW9</accession>
<dbReference type="Pfam" id="PF01636">
    <property type="entry name" value="APH"/>
    <property type="match status" value="2"/>
</dbReference>
<dbReference type="Gene3D" id="3.90.1200.10">
    <property type="match status" value="1"/>
</dbReference>
<dbReference type="STRING" id="546871.SAMN04488543_2721"/>
<dbReference type="EMBL" id="LT629749">
    <property type="protein sequence ID" value="SDS95769.1"/>
    <property type="molecule type" value="Genomic_DNA"/>
</dbReference>